<evidence type="ECO:0000313" key="6">
    <source>
        <dbReference type="Proteomes" id="UP000298061"/>
    </source>
</evidence>
<accession>A0A4Y9ZWW0</accession>
<keyword evidence="6" id="KW-1185">Reference proteome</keyword>
<dbReference type="GO" id="GO:1990904">
    <property type="term" value="C:ribonucleoprotein complex"/>
    <property type="evidence" value="ECO:0007669"/>
    <property type="project" value="UniProtKB-KW"/>
</dbReference>
<dbReference type="STRING" id="135208.A0A4Y9ZWW0"/>
<dbReference type="Gene3D" id="1.10.455.10">
    <property type="entry name" value="Ribosomal protein S7 domain"/>
    <property type="match status" value="1"/>
</dbReference>
<dbReference type="SUPFAM" id="SSF47973">
    <property type="entry name" value="Ribosomal protein S7"/>
    <property type="match status" value="1"/>
</dbReference>
<organism evidence="5 6">
    <name type="scientific">Hericium alpestre</name>
    <dbReference type="NCBI Taxonomy" id="135208"/>
    <lineage>
        <taxon>Eukaryota</taxon>
        <taxon>Fungi</taxon>
        <taxon>Dikarya</taxon>
        <taxon>Basidiomycota</taxon>
        <taxon>Agaricomycotina</taxon>
        <taxon>Agaricomycetes</taxon>
        <taxon>Russulales</taxon>
        <taxon>Hericiaceae</taxon>
        <taxon>Hericium</taxon>
    </lineage>
</organism>
<dbReference type="OrthoDB" id="9972728at2759"/>
<dbReference type="Proteomes" id="UP000298061">
    <property type="component" value="Unassembled WGS sequence"/>
</dbReference>
<dbReference type="EMBL" id="SFCI01000775">
    <property type="protein sequence ID" value="TFY77989.1"/>
    <property type="molecule type" value="Genomic_DNA"/>
</dbReference>
<evidence type="ECO:0000256" key="3">
    <source>
        <dbReference type="ARBA" id="ARBA00023274"/>
    </source>
</evidence>
<dbReference type="GO" id="GO:0005840">
    <property type="term" value="C:ribosome"/>
    <property type="evidence" value="ECO:0007669"/>
    <property type="project" value="UniProtKB-KW"/>
</dbReference>
<feature type="non-terminal residue" evidence="5">
    <location>
        <position position="1"/>
    </location>
</feature>
<evidence type="ECO:0000313" key="5">
    <source>
        <dbReference type="EMBL" id="TFY77989.1"/>
    </source>
</evidence>
<protein>
    <recommendedName>
        <fullName evidence="4">Small ribosomal subunit protein uS7 domain-containing protein</fullName>
    </recommendedName>
</protein>
<dbReference type="AlphaFoldDB" id="A0A4Y9ZWW0"/>
<evidence type="ECO:0000256" key="1">
    <source>
        <dbReference type="ARBA" id="ARBA00007151"/>
    </source>
</evidence>
<gene>
    <name evidence="5" type="ORF">EWM64_g6022</name>
</gene>
<dbReference type="Pfam" id="PF00177">
    <property type="entry name" value="Ribosomal_S7"/>
    <property type="match status" value="1"/>
</dbReference>
<reference evidence="5 6" key="1">
    <citation type="submission" date="2019-02" db="EMBL/GenBank/DDBJ databases">
        <title>Genome sequencing of the rare red list fungi Hericium alpestre (H. flagellum).</title>
        <authorList>
            <person name="Buettner E."/>
            <person name="Kellner H."/>
        </authorList>
    </citation>
    <scope>NUCLEOTIDE SEQUENCE [LARGE SCALE GENOMIC DNA]</scope>
    <source>
        <strain evidence="5 6">DSM 108284</strain>
    </source>
</reference>
<sequence>SERQRTRYAVKWILDQSKQGKTGQTLEERLAREVIAVLQGSSSVHETKKRIHEFAMLNRGNAEMRV</sequence>
<evidence type="ECO:0000256" key="2">
    <source>
        <dbReference type="ARBA" id="ARBA00022980"/>
    </source>
</evidence>
<evidence type="ECO:0000259" key="4">
    <source>
        <dbReference type="Pfam" id="PF00177"/>
    </source>
</evidence>
<feature type="domain" description="Small ribosomal subunit protein uS7" evidence="4">
    <location>
        <begin position="2"/>
        <end position="59"/>
    </location>
</feature>
<name>A0A4Y9ZWW0_9AGAM</name>
<comment type="caution">
    <text evidence="5">The sequence shown here is derived from an EMBL/GenBank/DDBJ whole genome shotgun (WGS) entry which is preliminary data.</text>
</comment>
<keyword evidence="3" id="KW-0687">Ribonucleoprotein</keyword>
<dbReference type="InterPro" id="IPR036823">
    <property type="entry name" value="Ribosomal_uS7_dom_sf"/>
</dbReference>
<dbReference type="InterPro" id="IPR023798">
    <property type="entry name" value="Ribosomal_uS7_dom"/>
</dbReference>
<proteinExistence type="inferred from homology"/>
<keyword evidence="2" id="KW-0689">Ribosomal protein</keyword>
<comment type="similarity">
    <text evidence="1">Belongs to the universal ribosomal protein uS7 family.</text>
</comment>